<feature type="domain" description="Glycosyltransferase subfamily 4-like N-terminal" evidence="1">
    <location>
        <begin position="19"/>
        <end position="200"/>
    </location>
</feature>
<protein>
    <submittedName>
        <fullName evidence="2">Glycosyltransferase</fullName>
    </submittedName>
</protein>
<keyword evidence="3" id="KW-1185">Reference proteome</keyword>
<dbReference type="PANTHER" id="PTHR12526">
    <property type="entry name" value="GLYCOSYLTRANSFERASE"/>
    <property type="match status" value="1"/>
</dbReference>
<gene>
    <name evidence="2" type="ORF">PHO31112_02404</name>
</gene>
<keyword evidence="2" id="KW-0808">Transferase</keyword>
<dbReference type="Pfam" id="PF13692">
    <property type="entry name" value="Glyco_trans_1_4"/>
    <property type="match status" value="1"/>
</dbReference>
<dbReference type="Gene3D" id="3.40.50.2000">
    <property type="entry name" value="Glycogen Phosphorylase B"/>
    <property type="match status" value="2"/>
</dbReference>
<evidence type="ECO:0000313" key="2">
    <source>
        <dbReference type="EMBL" id="VVE06584.1"/>
    </source>
</evidence>
<reference evidence="2 3" key="1">
    <citation type="submission" date="2019-08" db="EMBL/GenBank/DDBJ databases">
        <authorList>
            <person name="Peeters C."/>
        </authorList>
    </citation>
    <scope>NUCLEOTIDE SEQUENCE [LARGE SCALE GENOMIC DNA]</scope>
    <source>
        <strain evidence="2 3">LMG 31112</strain>
    </source>
</reference>
<dbReference type="GO" id="GO:0016757">
    <property type="term" value="F:glycosyltransferase activity"/>
    <property type="evidence" value="ECO:0007669"/>
    <property type="project" value="UniProtKB-ARBA"/>
</dbReference>
<dbReference type="SUPFAM" id="SSF53756">
    <property type="entry name" value="UDP-Glycosyltransferase/glycogen phosphorylase"/>
    <property type="match status" value="1"/>
</dbReference>
<dbReference type="AlphaFoldDB" id="A0A5E4V4W0"/>
<proteinExistence type="predicted"/>
<dbReference type="PANTHER" id="PTHR12526:SF622">
    <property type="entry name" value="GLYCOSYLTRANSFERASE (GROUP I)"/>
    <property type="match status" value="1"/>
</dbReference>
<name>A0A5E4V4W0_9BURK</name>
<dbReference type="Pfam" id="PF13579">
    <property type="entry name" value="Glyco_trans_4_4"/>
    <property type="match status" value="1"/>
</dbReference>
<accession>A0A5E4V4W0</accession>
<evidence type="ECO:0000313" key="3">
    <source>
        <dbReference type="Proteomes" id="UP000343317"/>
    </source>
</evidence>
<evidence type="ECO:0000259" key="1">
    <source>
        <dbReference type="Pfam" id="PF13579"/>
    </source>
</evidence>
<dbReference type="InterPro" id="IPR028098">
    <property type="entry name" value="Glyco_trans_4-like_N"/>
</dbReference>
<dbReference type="EMBL" id="CABPSM010000006">
    <property type="protein sequence ID" value="VVE06584.1"/>
    <property type="molecule type" value="Genomic_DNA"/>
</dbReference>
<dbReference type="CDD" id="cd03794">
    <property type="entry name" value="GT4_WbuB-like"/>
    <property type="match status" value="1"/>
</dbReference>
<organism evidence="2 3">
    <name type="scientific">Pandoraea horticolens</name>
    <dbReference type="NCBI Taxonomy" id="2508298"/>
    <lineage>
        <taxon>Bacteria</taxon>
        <taxon>Pseudomonadati</taxon>
        <taxon>Pseudomonadota</taxon>
        <taxon>Betaproteobacteria</taxon>
        <taxon>Burkholderiales</taxon>
        <taxon>Burkholderiaceae</taxon>
        <taxon>Pandoraea</taxon>
    </lineage>
</organism>
<dbReference type="RefSeq" id="WP_150620713.1">
    <property type="nucleotide sequence ID" value="NZ_CABPSM010000006.1"/>
</dbReference>
<dbReference type="Proteomes" id="UP000343317">
    <property type="component" value="Unassembled WGS sequence"/>
</dbReference>
<sequence>MHVLVVSHYFHPEGFPINHISELLAGQVESVTVLTGQPNYPEGRVFKGYRAWGFGRERTPQGVEVLRLPVVPRGSGRALRLAANYLSFMASLAVFGPFRLWGRPIDVVFVYAPSPLLKALPAILLKRIKKAPMVVWVQDLWPESLSATGFVKRPFLLRMVEHAVRYIYRHSDVILVQSDEFVGSVAGYAPPGKDIRVHYNSVPPQMIPADASTEPPPTDALAPGRFNVVFAGNLGKAQALDTILDAAALLRSRDDIRFVLVGSGSESAHVTARIASEKLDNVVMAGRFAPEQMSGVFSHASALLATLRRDPIMGLTIPSKLPVYLATGKPVIAAMDGAGARVVTEAQAGLACPAEDPQALAQAVSTLADSSVAQRQMMGERGKRYYADRFEANRLVRDLVKHLRSAIAGEKQA</sequence>